<dbReference type="EMBL" id="BMER01000001">
    <property type="protein sequence ID" value="GGG76514.1"/>
    <property type="molecule type" value="Genomic_DNA"/>
</dbReference>
<dbReference type="PANTHER" id="PTHR40459:SF1">
    <property type="entry name" value="CONSERVED HYPOTHETICAL ALANINE AND LEUCINE RICH PROTEIN"/>
    <property type="match status" value="1"/>
</dbReference>
<sequence length="259" mass="28153">MEVVLLGSGNVATHLGHALLNEGHKILQVYSRAQAHADALARTLRAQAISDFGTLTKEADGYIIAVKDDAIASVVAQLPSPLRGVVMHTAGSVGIEVFGARVVRYGVLYPVQTFSKAKVVDFSTIPVAVEGSDEETYGWIARLAGNLSGQVFRCDSKQRLSIHVAAVFACNFTNHLYSIAADLLEEYGLDVDLLRPLILETAEKVMDHQPRDVQTGPAIRNDERTMQKHMELLENQPDLKAIYETLSFRIGGKGVSGKV</sequence>
<feature type="domain" description="DUF2520" evidence="2">
    <location>
        <begin position="125"/>
        <end position="249"/>
    </location>
</feature>
<dbReference type="Pfam" id="PF10728">
    <property type="entry name" value="DUF2520"/>
    <property type="match status" value="1"/>
</dbReference>
<dbReference type="Gene3D" id="1.10.1040.20">
    <property type="entry name" value="ProC-like, C-terminal domain"/>
    <property type="match status" value="1"/>
</dbReference>
<keyword evidence="4" id="KW-1185">Reference proteome</keyword>
<dbReference type="InterPro" id="IPR008927">
    <property type="entry name" value="6-PGluconate_DH-like_C_sf"/>
</dbReference>
<evidence type="ECO:0000259" key="2">
    <source>
        <dbReference type="Pfam" id="PF10728"/>
    </source>
</evidence>
<dbReference type="AlphaFoldDB" id="A0A917HFM1"/>
<protein>
    <recommendedName>
        <fullName evidence="5">NADP oxidoreductase coenzyme F420-dependent</fullName>
    </recommendedName>
</protein>
<evidence type="ECO:0000313" key="4">
    <source>
        <dbReference type="Proteomes" id="UP000660862"/>
    </source>
</evidence>
<reference evidence="3" key="1">
    <citation type="journal article" date="2014" name="Int. J. Syst. Evol. Microbiol.">
        <title>Complete genome sequence of Corynebacterium casei LMG S-19264T (=DSM 44701T), isolated from a smear-ripened cheese.</title>
        <authorList>
            <consortium name="US DOE Joint Genome Institute (JGI-PGF)"/>
            <person name="Walter F."/>
            <person name="Albersmeier A."/>
            <person name="Kalinowski J."/>
            <person name="Ruckert C."/>
        </authorList>
    </citation>
    <scope>NUCLEOTIDE SEQUENCE</scope>
    <source>
        <strain evidence="3">CGMCC 1.12195</strain>
    </source>
</reference>
<dbReference type="Gene3D" id="3.40.50.720">
    <property type="entry name" value="NAD(P)-binding Rossmann-like Domain"/>
    <property type="match status" value="1"/>
</dbReference>
<gene>
    <name evidence="3" type="ORF">GCM10007415_05390</name>
</gene>
<evidence type="ECO:0000313" key="3">
    <source>
        <dbReference type="EMBL" id="GGG76514.1"/>
    </source>
</evidence>
<dbReference type="Pfam" id="PF03807">
    <property type="entry name" value="F420_oxidored"/>
    <property type="match status" value="1"/>
</dbReference>
<dbReference type="PANTHER" id="PTHR40459">
    <property type="entry name" value="CONSERVED HYPOTHETICAL ALANINE AND LEUCINE RICH PROTEIN"/>
    <property type="match status" value="1"/>
</dbReference>
<dbReference type="InterPro" id="IPR037108">
    <property type="entry name" value="TM1727-like_C_sf"/>
</dbReference>
<reference evidence="3" key="2">
    <citation type="submission" date="2020-09" db="EMBL/GenBank/DDBJ databases">
        <authorList>
            <person name="Sun Q."/>
            <person name="Zhou Y."/>
        </authorList>
    </citation>
    <scope>NUCLEOTIDE SEQUENCE</scope>
    <source>
        <strain evidence="3">CGMCC 1.12195</strain>
    </source>
</reference>
<accession>A0A917HFM1</accession>
<dbReference type="SUPFAM" id="SSF51735">
    <property type="entry name" value="NAD(P)-binding Rossmann-fold domains"/>
    <property type="match status" value="1"/>
</dbReference>
<organism evidence="3 4">
    <name type="scientific">Parapedobacter pyrenivorans</name>
    <dbReference type="NCBI Taxonomy" id="1305674"/>
    <lineage>
        <taxon>Bacteria</taxon>
        <taxon>Pseudomonadati</taxon>
        <taxon>Bacteroidota</taxon>
        <taxon>Sphingobacteriia</taxon>
        <taxon>Sphingobacteriales</taxon>
        <taxon>Sphingobacteriaceae</taxon>
        <taxon>Parapedobacter</taxon>
    </lineage>
</organism>
<proteinExistence type="predicted"/>
<dbReference type="RefSeq" id="WP_188504388.1">
    <property type="nucleotide sequence ID" value="NZ_BMER01000001.1"/>
</dbReference>
<dbReference type="SUPFAM" id="SSF48179">
    <property type="entry name" value="6-phosphogluconate dehydrogenase C-terminal domain-like"/>
    <property type="match status" value="1"/>
</dbReference>
<dbReference type="InterPro" id="IPR028939">
    <property type="entry name" value="P5C_Rdtase_cat_N"/>
</dbReference>
<name>A0A917HFM1_9SPHI</name>
<dbReference type="InterPro" id="IPR036291">
    <property type="entry name" value="NAD(P)-bd_dom_sf"/>
</dbReference>
<comment type="caution">
    <text evidence="3">The sequence shown here is derived from an EMBL/GenBank/DDBJ whole genome shotgun (WGS) entry which is preliminary data.</text>
</comment>
<evidence type="ECO:0000259" key="1">
    <source>
        <dbReference type="Pfam" id="PF03807"/>
    </source>
</evidence>
<dbReference type="InterPro" id="IPR018931">
    <property type="entry name" value="DUF2520"/>
</dbReference>
<feature type="domain" description="Pyrroline-5-carboxylate reductase catalytic N-terminal" evidence="1">
    <location>
        <begin position="3"/>
        <end position="84"/>
    </location>
</feature>
<evidence type="ECO:0008006" key="5">
    <source>
        <dbReference type="Google" id="ProtNLM"/>
    </source>
</evidence>
<dbReference type="Proteomes" id="UP000660862">
    <property type="component" value="Unassembled WGS sequence"/>
</dbReference>